<evidence type="ECO:0000256" key="6">
    <source>
        <dbReference type="PROSITE-ProRule" id="PRU00289"/>
    </source>
</evidence>
<proteinExistence type="inferred from homology"/>
<dbReference type="InterPro" id="IPR050206">
    <property type="entry name" value="FtsK/SpoIIIE/SftA"/>
</dbReference>
<feature type="region of interest" description="Disordered" evidence="7">
    <location>
        <begin position="924"/>
        <end position="1007"/>
    </location>
</feature>
<keyword evidence="8" id="KW-0472">Membrane</keyword>
<dbReference type="CDD" id="cd01127">
    <property type="entry name" value="TrwB_TraG_TraD_VirD4"/>
    <property type="match status" value="1"/>
</dbReference>
<dbReference type="PANTHER" id="PTHR22683">
    <property type="entry name" value="SPORULATION PROTEIN RELATED"/>
    <property type="match status" value="1"/>
</dbReference>
<dbReference type="Pfam" id="PF09397">
    <property type="entry name" value="FtsK_gamma"/>
    <property type="match status" value="1"/>
</dbReference>
<feature type="binding site" evidence="6">
    <location>
        <begin position="591"/>
        <end position="598"/>
    </location>
    <ligand>
        <name>ATP</name>
        <dbReference type="ChEBI" id="CHEBI:30616"/>
    </ligand>
</feature>
<dbReference type="Pfam" id="PF17854">
    <property type="entry name" value="FtsK_alpha"/>
    <property type="match status" value="1"/>
</dbReference>
<feature type="transmembrane region" description="Helical" evidence="8">
    <location>
        <begin position="46"/>
        <end position="64"/>
    </location>
</feature>
<feature type="compositionally biased region" description="Polar residues" evidence="7">
    <location>
        <begin position="354"/>
        <end position="368"/>
    </location>
</feature>
<dbReference type="SUPFAM" id="SSF52540">
    <property type="entry name" value="P-loop containing nucleoside triphosphate hydrolases"/>
    <property type="match status" value="1"/>
</dbReference>
<dbReference type="SUPFAM" id="SSF46785">
    <property type="entry name" value="Winged helix' DNA-binding domain"/>
    <property type="match status" value="1"/>
</dbReference>
<evidence type="ECO:0000313" key="10">
    <source>
        <dbReference type="EMBL" id="AYD90070.1"/>
    </source>
</evidence>
<keyword evidence="2 6" id="KW-0547">Nucleotide-binding</keyword>
<feature type="transmembrane region" description="Helical" evidence="8">
    <location>
        <begin position="154"/>
        <end position="187"/>
    </location>
</feature>
<feature type="compositionally biased region" description="Low complexity" evidence="7">
    <location>
        <begin position="933"/>
        <end position="945"/>
    </location>
</feature>
<feature type="transmembrane region" description="Helical" evidence="8">
    <location>
        <begin position="117"/>
        <end position="134"/>
    </location>
</feature>
<dbReference type="Gene3D" id="3.40.50.300">
    <property type="entry name" value="P-loop containing nucleotide triphosphate hydrolases"/>
    <property type="match status" value="1"/>
</dbReference>
<evidence type="ECO:0000256" key="3">
    <source>
        <dbReference type="ARBA" id="ARBA00022840"/>
    </source>
</evidence>
<accession>A0ABM6Z4S9</accession>
<organism evidence="10 11">
    <name type="scientific">Actinomyces lilanjuaniae</name>
    <dbReference type="NCBI Taxonomy" id="2321394"/>
    <lineage>
        <taxon>Bacteria</taxon>
        <taxon>Bacillati</taxon>
        <taxon>Actinomycetota</taxon>
        <taxon>Actinomycetes</taxon>
        <taxon>Actinomycetales</taxon>
        <taxon>Actinomycetaceae</taxon>
        <taxon>Actinomyces</taxon>
    </lineage>
</organism>
<feature type="compositionally biased region" description="Low complexity" evidence="7">
    <location>
        <begin position="8"/>
        <end position="36"/>
    </location>
</feature>
<evidence type="ECO:0000256" key="2">
    <source>
        <dbReference type="ARBA" id="ARBA00022741"/>
    </source>
</evidence>
<evidence type="ECO:0000256" key="1">
    <source>
        <dbReference type="ARBA" id="ARBA00006474"/>
    </source>
</evidence>
<dbReference type="SMART" id="SM00843">
    <property type="entry name" value="Ftsk_gamma"/>
    <property type="match status" value="1"/>
</dbReference>
<evidence type="ECO:0000256" key="5">
    <source>
        <dbReference type="ARBA" id="ARBA00024986"/>
    </source>
</evidence>
<dbReference type="Proteomes" id="UP000273001">
    <property type="component" value="Chromosome"/>
</dbReference>
<dbReference type="InterPro" id="IPR002543">
    <property type="entry name" value="FtsK_dom"/>
</dbReference>
<comment type="similarity">
    <text evidence="1">Belongs to the FtsK/SpoIIIE/SftA family.</text>
</comment>
<feature type="region of interest" description="Disordered" evidence="7">
    <location>
        <begin position="227"/>
        <end position="404"/>
    </location>
</feature>
<protein>
    <submittedName>
        <fullName evidence="10">DNA translocase FtsK</fullName>
    </submittedName>
</protein>
<keyword evidence="4" id="KW-0238">DNA-binding</keyword>
<dbReference type="Gene3D" id="3.30.980.40">
    <property type="match status" value="1"/>
</dbReference>
<keyword evidence="3 6" id="KW-0067">ATP-binding</keyword>
<feature type="region of interest" description="Disordered" evidence="7">
    <location>
        <begin position="1"/>
        <end position="41"/>
    </location>
</feature>
<dbReference type="RefSeq" id="WP_120204769.1">
    <property type="nucleotide sequence ID" value="NZ_CP032514.1"/>
</dbReference>
<dbReference type="Gene3D" id="1.10.10.10">
    <property type="entry name" value="Winged helix-like DNA-binding domain superfamily/Winged helix DNA-binding domain"/>
    <property type="match status" value="1"/>
</dbReference>
<dbReference type="InterPro" id="IPR036390">
    <property type="entry name" value="WH_DNA-bd_sf"/>
</dbReference>
<keyword evidence="8" id="KW-1133">Transmembrane helix</keyword>
<feature type="compositionally biased region" description="Basic residues" evidence="7">
    <location>
        <begin position="284"/>
        <end position="294"/>
    </location>
</feature>
<evidence type="ECO:0000313" key="11">
    <source>
        <dbReference type="Proteomes" id="UP000273001"/>
    </source>
</evidence>
<feature type="domain" description="FtsK" evidence="9">
    <location>
        <begin position="574"/>
        <end position="774"/>
    </location>
</feature>
<name>A0ABM6Z4S9_9ACTO</name>
<dbReference type="PANTHER" id="PTHR22683:SF41">
    <property type="entry name" value="DNA TRANSLOCASE FTSK"/>
    <property type="match status" value="1"/>
</dbReference>
<dbReference type="InterPro" id="IPR018541">
    <property type="entry name" value="Ftsk_gamma"/>
</dbReference>
<dbReference type="Pfam" id="PF01580">
    <property type="entry name" value="FtsK_SpoIIIE"/>
    <property type="match status" value="1"/>
</dbReference>
<dbReference type="EMBL" id="CP032514">
    <property type="protein sequence ID" value="AYD90070.1"/>
    <property type="molecule type" value="Genomic_DNA"/>
</dbReference>
<gene>
    <name evidence="10" type="ORF">D5R93_08680</name>
</gene>
<evidence type="ECO:0000256" key="4">
    <source>
        <dbReference type="ARBA" id="ARBA00023125"/>
    </source>
</evidence>
<dbReference type="InterPro" id="IPR027417">
    <property type="entry name" value="P-loop_NTPase"/>
</dbReference>
<feature type="region of interest" description="Disordered" evidence="7">
    <location>
        <begin position="435"/>
        <end position="454"/>
    </location>
</feature>
<sequence length="1007" mass="104871">MATRRTVSSSRSAASSSASQGRGAGRGASAPGPAGNEPGGPAGGRYWSTAWGFAIIGLAVLLGLREWFGVSGTAGGVLHHVAAGPVGVLSLVVPLLLAALGTAMLRSYRLGAVHARVAVGCLGLLVAVTGMIQVGTGNPRLVDGIAGLEDAGGLLGWVVGYPLVVLFSSVGAFLLFVLLAAFSALVLSGTTVAELRERAAAYREQRREQDTADGGLGTGADSLARRALGRVRNGAGRGRGARTGARAAETTVLDSYDGDEAFRSALETEEEKEPGETPGETRQRPRGSGRRRRSVEHDLQPGSGRGGGQQARGSTSVLPGPGSPGGSLAPDDGPDDDGPAGTQVIARADDALAGSQTSATTLVGTSPQAASRTGAGRGGRGGRASVRSASQLAAPDPGPTDLDAVTVETPEVTGAGGEPPEDLADQIALGSMALPDGSTYSLPEEDLLSAGPGHATRTEANDRIVEALSAVFAEFNVDATVTGYTRGPQVTRYEVQRGRGVNVSRITGLEKNIAYAVASDEIRLLTPIPGKSAIGIEIPNSDREMVNLGDVLRSSAARRQAHPLVVGLGKNVEGDYVVTNLAKTPHLLVAGQTGSGKSSFVNSMITSIMMRATPEEVRMVLVDPKRVELTIYEGIPHLITPIITSPKKAAEALEWVVREMDARYDDLASFGYKHIDDFNKAVRAGEIQPLPGSQREISAYPYLLVVVDELADLMMTAPKDVEASIQRITQLARAAGIHLILATQRPVAQVVTGLIKSNVPSRLAFATASQLDSRVILDQNGAETLTGQGDALYLGPGASAPVRIQGSWVTESEIRQVVDHVKAQLTPDYREDVVVPEARKQIDEEIGDDMDLLLQATELIVSSQFGSTSMLQRKLRVGFAKAGRLMDLLESREVVGPSEGSKAREVLVAPEQLEETLAWIKGDAAAPGSGTQSAGSAAEAVGAEDSGQDASRDVQEAGRGATSSSPRRYSTDPLEAGSGAPEAEPWDDSVEEDSEDAWSLTGRGPSW</sequence>
<evidence type="ECO:0000256" key="8">
    <source>
        <dbReference type="SAM" id="Phobius"/>
    </source>
</evidence>
<evidence type="ECO:0000256" key="7">
    <source>
        <dbReference type="SAM" id="MobiDB-lite"/>
    </source>
</evidence>
<comment type="function">
    <text evidence="5">Essential cell division protein that coordinates cell division and chromosome segregation. The N-terminus is involved in assembly of the cell-division machinery. The C-terminus functions as a DNA motor that moves dsDNA in an ATP-dependent manner towards the dif recombination site, which is located within the replication terminus region. Required for activation of the Xer recombinase, allowing activation of chromosome unlinking by recombination.</text>
</comment>
<dbReference type="InterPro" id="IPR036388">
    <property type="entry name" value="WH-like_DNA-bd_sf"/>
</dbReference>
<keyword evidence="11" id="KW-1185">Reference proteome</keyword>
<feature type="compositionally biased region" description="Low complexity" evidence="7">
    <location>
        <begin position="311"/>
        <end position="331"/>
    </location>
</feature>
<keyword evidence="8" id="KW-0812">Transmembrane</keyword>
<reference evidence="10 11" key="1">
    <citation type="submission" date="2018-09" db="EMBL/GenBank/DDBJ databases">
        <authorList>
            <person name="Li J."/>
        </authorList>
    </citation>
    <scope>NUCLEOTIDE SEQUENCE [LARGE SCALE GENOMIC DNA]</scope>
    <source>
        <strain evidence="10 11">2129</strain>
    </source>
</reference>
<feature type="compositionally biased region" description="Acidic residues" evidence="7">
    <location>
        <begin position="984"/>
        <end position="996"/>
    </location>
</feature>
<dbReference type="InterPro" id="IPR041027">
    <property type="entry name" value="FtsK_alpha"/>
</dbReference>
<feature type="transmembrane region" description="Helical" evidence="8">
    <location>
        <begin position="84"/>
        <end position="105"/>
    </location>
</feature>
<dbReference type="PROSITE" id="PS50901">
    <property type="entry name" value="FTSK"/>
    <property type="match status" value="1"/>
</dbReference>
<evidence type="ECO:0000259" key="9">
    <source>
        <dbReference type="PROSITE" id="PS50901"/>
    </source>
</evidence>